<organism evidence="1 2">
    <name type="scientific">Pyropia yezoensis</name>
    <name type="common">Susabi-nori</name>
    <name type="synonym">Porphyra yezoensis</name>
    <dbReference type="NCBI Taxonomy" id="2788"/>
    <lineage>
        <taxon>Eukaryota</taxon>
        <taxon>Rhodophyta</taxon>
        <taxon>Bangiophyceae</taxon>
        <taxon>Bangiales</taxon>
        <taxon>Bangiaceae</taxon>
        <taxon>Pyropia</taxon>
    </lineage>
</organism>
<accession>A0ACC3BZ92</accession>
<proteinExistence type="predicted"/>
<name>A0ACC3BZ92_PYRYE</name>
<dbReference type="EMBL" id="CM020619">
    <property type="protein sequence ID" value="KAK1863212.1"/>
    <property type="molecule type" value="Genomic_DNA"/>
</dbReference>
<protein>
    <submittedName>
        <fullName evidence="1">Uncharacterized protein</fullName>
    </submittedName>
</protein>
<evidence type="ECO:0000313" key="1">
    <source>
        <dbReference type="EMBL" id="KAK1863212.1"/>
    </source>
</evidence>
<gene>
    <name evidence="1" type="ORF">I4F81_005773</name>
</gene>
<reference evidence="1" key="1">
    <citation type="submission" date="2019-11" db="EMBL/GenBank/DDBJ databases">
        <title>Nori genome reveals adaptations in red seaweeds to the harsh intertidal environment.</title>
        <authorList>
            <person name="Wang D."/>
            <person name="Mao Y."/>
        </authorList>
    </citation>
    <scope>NUCLEOTIDE SEQUENCE</scope>
    <source>
        <tissue evidence="1">Gametophyte</tissue>
    </source>
</reference>
<dbReference type="Proteomes" id="UP000798662">
    <property type="component" value="Chromosome 2"/>
</dbReference>
<sequence>MSRPAVAAAAAPTAAAAAAATTAAAAAVPPTASPAASAAAATTAGPPRPATAFVGAAVARGSVGRGSTFVPPAVAAGAAAAARRLGSRSAVAGGGGGRRRGATAGAMVASTAGGGAREPLPLPTNGLLPKDATGVSEYLTAHAEHDGRGVTVAVLDTGVDPGAAGLRRTSDGRVKVVDIIDCTASGDVALSGRGVVSADGRSLTGITGRTLRLTNEMRALAARGAVPAADGGDAPHPAAGEWRLGVASAARLFPGGLASRISAERRVAWEAAHRDKLSDIRRRKAAHAAVAPPTGGGAAAKAYKVLKEELVAAEALLVQANAPSSAAVYDVVAFWDGTRWRVVVDTSEAGDLSSCPVLEDYRVAQRYGSFGDRERVHFGVNVYDDGAVVSVVVESGYHGTHVAGIVAGNYPDAPERNGVAPGAQIVSLKIGDSRIDGMETHQGLVRALAHLLPASLEDPSTPPHAAQHKVVAQVANMSYGEATPLANTGRVVQLLTALAREAGVLFLSSAGNAGPGLSTVGAPGGTTDAVIGVGAYVTPGLATQAYSLLPDGLVYPSPGALSADGYPPAPEGLTGGLTGGGAASPTSGMRVKSELTGVKAPTGSGATATATATTTATNAAGEEVDDELPLGVPYTFTSRGPCADGSLGVSISAPGGAVAASSSWMLRKKLLLNGTSMSCPSAAGAAAVVLSARPSTSVARLRRAIENGAAAGLRPAFFWAAAGASAPAPEASSSPVAAAGIGNGARVGNGTGRMAKAPAVSTTAATDADSKSDDALTACEMAFSAGRGSISVPRTIAYLDAYAKCVEEDWRFAVSVTDSSQRAIIRARGSSREYGRGRGVYLRAGGHECRSVSKWLVHLDVANDALPDRSAAAAEMVSELELDISLVPSAPWISAPAGVRLYGGGRQFPIAVDPTGLAPGRMHYGEVAGYMAPSAGAARPTAAANSGDWAEPRGPLFRVPVTVVKPLLLAGGDGGVGSLVVENLPLTPGGVVRTFVLPPAAATFARVALVAGTADEFLGPAGVAAADSVISARTVQLHAVQIVPGSAPGGPRHVFTLSPDGVGSVIIPVSGGVTMELALAQLWSSAGACTVRRLEVTFSGLSVNPSMLSVGAGAASSPSVLLTNQLPQGGSARRLTVDASDEVAYAAAAEAAERGTTGLSLASEAPPVLAGVGVKASMMHASRVLPPRLAMITALPRDRDLLPDARCIYQLELEYTLSLSASESSGSNNGVDVAVVFPGLNHAVYNSEVEGGPYVMVYDSNGKLVHTSDIYPSFASLSVKGTYTIRAFVRHERMGLLEALTDLCATVSMKLASAISLDPYGSAHAAALAAGADGGVGSKLAISSSGRTTLAPGASLAFWLAPPKKASLPKWVATGDKLVGNLVVDRVLAPDGAVRAGTISSGLAKYGLTWVVSPTMSGEKTPKTERASSGPAGAKSAATTKSGESGEKVAGQASAAATAAAVDGPSTSDSTSAADAPKVAAAADAKDEGKNQDVASWVTSQLSDARVGVMKKVVKEANGANLSDAPTHLARFTALADSHLAEKANDTVVLLMRLQLVDSVAQRRVAAAAAATLGVSSPDAAALAPIAGGEDLGDSAGANVIVSPPSIGAAMGSDPPDWAAVVAAADGVVGAVDATALAAHFGTRVNADDEAAVAERKRQDTTRSTLIEALFRKARATAAVATTAMVAASGSTVAPPLLCGGGDAAAGSGAAAEVAAFEEAFTALAAWADVSAPAAGSAPTSTAPAASGGVAGDKAHASVSGATVADVALLVSARERLRGCPATALRALSGLAPPAVGGRSLAATTVERFALLAALGWADVEADARAAAAVAFPKFGERY</sequence>
<keyword evidence="2" id="KW-1185">Reference proteome</keyword>
<evidence type="ECO:0000313" key="2">
    <source>
        <dbReference type="Proteomes" id="UP000798662"/>
    </source>
</evidence>
<comment type="caution">
    <text evidence="1">The sequence shown here is derived from an EMBL/GenBank/DDBJ whole genome shotgun (WGS) entry which is preliminary data.</text>
</comment>